<feature type="transmembrane region" description="Helical" evidence="1">
    <location>
        <begin position="80"/>
        <end position="99"/>
    </location>
</feature>
<reference evidence="2 3" key="1">
    <citation type="submission" date="2021-07" db="EMBL/GenBank/DDBJ databases">
        <title>Mesonia aestuariivivens sp. nov., isolated from a tidal flat.</title>
        <authorList>
            <person name="Kim Y.-O."/>
            <person name="Yoon J.-H."/>
        </authorList>
    </citation>
    <scope>NUCLEOTIDE SEQUENCE [LARGE SCALE GENOMIC DNA]</scope>
    <source>
        <strain evidence="2 3">JHPTF-M18</strain>
    </source>
</reference>
<dbReference type="Proteomes" id="UP000719267">
    <property type="component" value="Unassembled WGS sequence"/>
</dbReference>
<feature type="transmembrane region" description="Helical" evidence="1">
    <location>
        <begin position="12"/>
        <end position="36"/>
    </location>
</feature>
<dbReference type="RefSeq" id="WP_219039743.1">
    <property type="nucleotide sequence ID" value="NZ_JAHWDF010000005.1"/>
</dbReference>
<keyword evidence="1" id="KW-1133">Transmembrane helix</keyword>
<dbReference type="InterPro" id="IPR025250">
    <property type="entry name" value="DUF4199"/>
</dbReference>
<keyword evidence="1" id="KW-0812">Transmembrane</keyword>
<name>A0ABS6W137_9FLAO</name>
<keyword evidence="3" id="KW-1185">Reference proteome</keyword>
<gene>
    <name evidence="2" type="ORF">KW502_06575</name>
</gene>
<accession>A0ABS6W137</accession>
<comment type="caution">
    <text evidence="2">The sequence shown here is derived from an EMBL/GenBank/DDBJ whole genome shotgun (WGS) entry which is preliminary data.</text>
</comment>
<evidence type="ECO:0000313" key="3">
    <source>
        <dbReference type="Proteomes" id="UP000719267"/>
    </source>
</evidence>
<dbReference type="EMBL" id="JAHWDF010000005">
    <property type="protein sequence ID" value="MBW2961459.1"/>
    <property type="molecule type" value="Genomic_DNA"/>
</dbReference>
<protein>
    <submittedName>
        <fullName evidence="2">DUF4199 domain-containing protein</fullName>
    </submittedName>
</protein>
<sequence>MNNQVIPNLKKLAGKYGIVLGIVLALMTIVSYFFYLELFTKWWTRILTFVIILSIAIIGSYQCKKASSEIYTYKKAFTSYFIIILIGLLIYTATNYLIFNILDPNAADFVLAKTIEMTKSFMENFGASQEDINNSIKTLTQENQFSLKNQILGLCSNLVIYILIGLLVSLGLKENKQITE</sequence>
<organism evidence="2 3">
    <name type="scientific">Mesonia aestuariivivens</name>
    <dbReference type="NCBI Taxonomy" id="2796128"/>
    <lineage>
        <taxon>Bacteria</taxon>
        <taxon>Pseudomonadati</taxon>
        <taxon>Bacteroidota</taxon>
        <taxon>Flavobacteriia</taxon>
        <taxon>Flavobacteriales</taxon>
        <taxon>Flavobacteriaceae</taxon>
        <taxon>Mesonia</taxon>
    </lineage>
</organism>
<feature type="transmembrane region" description="Helical" evidence="1">
    <location>
        <begin position="42"/>
        <end position="59"/>
    </location>
</feature>
<proteinExistence type="predicted"/>
<dbReference type="Pfam" id="PF13858">
    <property type="entry name" value="DUF4199"/>
    <property type="match status" value="1"/>
</dbReference>
<keyword evidence="1" id="KW-0472">Membrane</keyword>
<evidence type="ECO:0000313" key="2">
    <source>
        <dbReference type="EMBL" id="MBW2961459.1"/>
    </source>
</evidence>
<evidence type="ECO:0000256" key="1">
    <source>
        <dbReference type="SAM" id="Phobius"/>
    </source>
</evidence>
<feature type="transmembrane region" description="Helical" evidence="1">
    <location>
        <begin position="151"/>
        <end position="172"/>
    </location>
</feature>